<feature type="domain" description="Alpha-D-phosphohexomutase alpha/beta/alpha" evidence="14">
    <location>
        <begin position="158"/>
        <end position="253"/>
    </location>
</feature>
<dbReference type="PANTHER" id="PTHR42946">
    <property type="entry name" value="PHOSPHOHEXOSE MUTASE"/>
    <property type="match status" value="1"/>
</dbReference>
<dbReference type="GO" id="GO:0009252">
    <property type="term" value="P:peptidoglycan biosynthetic process"/>
    <property type="evidence" value="ECO:0007669"/>
    <property type="project" value="TreeGrafter"/>
</dbReference>
<feature type="binding site" evidence="9">
    <location>
        <position position="242"/>
    </location>
    <ligand>
        <name>Mg(2+)</name>
        <dbReference type="ChEBI" id="CHEBI:18420"/>
    </ligand>
</feature>
<evidence type="ECO:0000259" key="14">
    <source>
        <dbReference type="Pfam" id="PF02879"/>
    </source>
</evidence>
<evidence type="ECO:0000256" key="7">
    <source>
        <dbReference type="ARBA" id="ARBA00066330"/>
    </source>
</evidence>
<dbReference type="InterPro" id="IPR005846">
    <property type="entry name" value="A-D-PHexomutase_a/b/a-III"/>
</dbReference>
<feature type="active site" description="Phosphoserine intermediate" evidence="9">
    <location>
        <position position="100"/>
    </location>
</feature>
<dbReference type="Pfam" id="PF02880">
    <property type="entry name" value="PGM_PMM_III"/>
    <property type="match status" value="1"/>
</dbReference>
<accession>A0A223E3R6</accession>
<dbReference type="FunFam" id="3.40.120.10:FF:000001">
    <property type="entry name" value="Phosphoglucosamine mutase"/>
    <property type="match status" value="1"/>
</dbReference>
<dbReference type="InterPro" id="IPR005845">
    <property type="entry name" value="A-D-PHexomutase_a/b/a-II"/>
</dbReference>
<keyword evidence="2 9" id="KW-0597">Phosphoprotein</keyword>
<dbReference type="Proteomes" id="UP000214606">
    <property type="component" value="Chromosome"/>
</dbReference>
<evidence type="ECO:0000256" key="2">
    <source>
        <dbReference type="ARBA" id="ARBA00022553"/>
    </source>
</evidence>
<dbReference type="EC" id="5.4.2.10" evidence="7 9"/>
<keyword evidence="5 9" id="KW-0413">Isomerase</keyword>
<dbReference type="InterPro" id="IPR006352">
    <property type="entry name" value="GlmM_bact"/>
</dbReference>
<comment type="catalytic activity">
    <reaction evidence="6 9 11">
        <text>alpha-D-glucosamine 1-phosphate = D-glucosamine 6-phosphate</text>
        <dbReference type="Rhea" id="RHEA:23424"/>
        <dbReference type="ChEBI" id="CHEBI:58516"/>
        <dbReference type="ChEBI" id="CHEBI:58725"/>
        <dbReference type="EC" id="5.4.2.10"/>
    </reaction>
</comment>
<organism evidence="16 17">
    <name type="scientific">Aeribacillus pallidus</name>
    <dbReference type="NCBI Taxonomy" id="33936"/>
    <lineage>
        <taxon>Bacteria</taxon>
        <taxon>Bacillati</taxon>
        <taxon>Bacillota</taxon>
        <taxon>Bacilli</taxon>
        <taxon>Bacillales</taxon>
        <taxon>Bacillaceae</taxon>
        <taxon>Aeribacillus</taxon>
    </lineage>
</organism>
<feature type="modified residue" description="Phosphoserine" evidence="9">
    <location>
        <position position="100"/>
    </location>
</feature>
<dbReference type="InterPro" id="IPR005843">
    <property type="entry name" value="A-D-PHexomutase_C"/>
</dbReference>
<comment type="cofactor">
    <cofactor evidence="9">
        <name>Mg(2+)</name>
        <dbReference type="ChEBI" id="CHEBI:18420"/>
    </cofactor>
    <text evidence="9">Binds 1 Mg(2+) ion per subunit.</text>
</comment>
<evidence type="ECO:0000256" key="1">
    <source>
        <dbReference type="ARBA" id="ARBA00010231"/>
    </source>
</evidence>
<dbReference type="FunFam" id="3.40.120.10:FF:000002">
    <property type="entry name" value="Phosphoglucosamine mutase"/>
    <property type="match status" value="1"/>
</dbReference>
<evidence type="ECO:0000256" key="4">
    <source>
        <dbReference type="ARBA" id="ARBA00022842"/>
    </source>
</evidence>
<dbReference type="Gene3D" id="3.30.310.50">
    <property type="entry name" value="Alpha-D-phosphohexomutase, C-terminal domain"/>
    <property type="match status" value="1"/>
</dbReference>
<evidence type="ECO:0000256" key="10">
    <source>
        <dbReference type="RuleBase" id="RU004326"/>
    </source>
</evidence>
<evidence type="ECO:0000256" key="3">
    <source>
        <dbReference type="ARBA" id="ARBA00022723"/>
    </source>
</evidence>
<dbReference type="SUPFAM" id="SSF53738">
    <property type="entry name" value="Phosphoglucomutase, first 3 domains"/>
    <property type="match status" value="3"/>
</dbReference>
<dbReference type="InterPro" id="IPR016055">
    <property type="entry name" value="A-D-PHexomutase_a/b/a-I/II/III"/>
</dbReference>
<dbReference type="PRINTS" id="PR00509">
    <property type="entry name" value="PGMPMM"/>
</dbReference>
<protein>
    <recommendedName>
        <fullName evidence="8 9">Phosphoglucosamine mutase</fullName>
        <ecNumber evidence="7 9">5.4.2.10</ecNumber>
    </recommendedName>
</protein>
<dbReference type="EMBL" id="CP017703">
    <property type="protein sequence ID" value="ASS89863.1"/>
    <property type="molecule type" value="Genomic_DNA"/>
</dbReference>
<dbReference type="InterPro" id="IPR036900">
    <property type="entry name" value="A-D-PHexomutase_C_sf"/>
</dbReference>
<dbReference type="PANTHER" id="PTHR42946:SF1">
    <property type="entry name" value="PHOSPHOGLUCOMUTASE (ALPHA-D-GLUCOSE-1,6-BISPHOSPHATE-DEPENDENT)"/>
    <property type="match status" value="1"/>
</dbReference>
<dbReference type="InterPro" id="IPR005844">
    <property type="entry name" value="A-D-PHexomutase_a/b/a-I"/>
</dbReference>
<comment type="similarity">
    <text evidence="1 9 10">Belongs to the phosphohexose mutase family.</text>
</comment>
<evidence type="ECO:0000256" key="11">
    <source>
        <dbReference type="RuleBase" id="RU004327"/>
    </source>
</evidence>
<comment type="PTM">
    <text evidence="9">Activated by phosphorylation.</text>
</comment>
<dbReference type="Gene3D" id="3.40.120.10">
    <property type="entry name" value="Alpha-D-Glucose-1,6-Bisphosphate, subunit A, domain 3"/>
    <property type="match status" value="3"/>
</dbReference>
<keyword evidence="4 9" id="KW-0460">Magnesium</keyword>
<dbReference type="GO" id="GO:0008966">
    <property type="term" value="F:phosphoglucosamine mutase activity"/>
    <property type="evidence" value="ECO:0007669"/>
    <property type="project" value="UniProtKB-UniRule"/>
</dbReference>
<dbReference type="KEGG" id="apak:AP3564_06065"/>
<evidence type="ECO:0000256" key="8">
    <source>
        <dbReference type="ARBA" id="ARBA00068193"/>
    </source>
</evidence>
<dbReference type="RefSeq" id="WP_094244899.1">
    <property type="nucleotide sequence ID" value="NZ_CP017703.1"/>
</dbReference>
<dbReference type="NCBIfam" id="TIGR01455">
    <property type="entry name" value="glmM"/>
    <property type="match status" value="1"/>
</dbReference>
<evidence type="ECO:0000256" key="9">
    <source>
        <dbReference type="HAMAP-Rule" id="MF_01554"/>
    </source>
</evidence>
<dbReference type="InterPro" id="IPR016066">
    <property type="entry name" value="A-D-PHexomutase_CS"/>
</dbReference>
<dbReference type="GO" id="GO:0005829">
    <property type="term" value="C:cytosol"/>
    <property type="evidence" value="ECO:0007669"/>
    <property type="project" value="TreeGrafter"/>
</dbReference>
<evidence type="ECO:0000256" key="6">
    <source>
        <dbReference type="ARBA" id="ARBA00050364"/>
    </source>
</evidence>
<dbReference type="GO" id="GO:0005975">
    <property type="term" value="P:carbohydrate metabolic process"/>
    <property type="evidence" value="ECO:0007669"/>
    <property type="project" value="InterPro"/>
</dbReference>
<feature type="domain" description="Alpha-D-phosphohexomutase C-terminal" evidence="12">
    <location>
        <begin position="373"/>
        <end position="439"/>
    </location>
</feature>
<dbReference type="Pfam" id="PF02879">
    <property type="entry name" value="PGM_PMM_II"/>
    <property type="match status" value="1"/>
</dbReference>
<evidence type="ECO:0000313" key="17">
    <source>
        <dbReference type="Proteomes" id="UP000214606"/>
    </source>
</evidence>
<dbReference type="InterPro" id="IPR005841">
    <property type="entry name" value="Alpha-D-phosphohexomutase_SF"/>
</dbReference>
<dbReference type="NCBIfam" id="NF008139">
    <property type="entry name" value="PRK10887.1"/>
    <property type="match status" value="1"/>
</dbReference>
<evidence type="ECO:0000259" key="15">
    <source>
        <dbReference type="Pfam" id="PF02880"/>
    </source>
</evidence>
<dbReference type="GO" id="GO:0000287">
    <property type="term" value="F:magnesium ion binding"/>
    <property type="evidence" value="ECO:0007669"/>
    <property type="project" value="UniProtKB-UniRule"/>
</dbReference>
<feature type="binding site" evidence="9">
    <location>
        <position position="244"/>
    </location>
    <ligand>
        <name>Mg(2+)</name>
        <dbReference type="ChEBI" id="CHEBI:18420"/>
    </ligand>
</feature>
<evidence type="ECO:0000259" key="13">
    <source>
        <dbReference type="Pfam" id="PF02878"/>
    </source>
</evidence>
<evidence type="ECO:0000256" key="5">
    <source>
        <dbReference type="ARBA" id="ARBA00023235"/>
    </source>
</evidence>
<comment type="function">
    <text evidence="9 11">Catalyzes the conversion of glucosamine-6-phosphate to glucosamine-1-phosphate.</text>
</comment>
<dbReference type="Pfam" id="PF00408">
    <property type="entry name" value="PGM_PMM_IV"/>
    <property type="match status" value="1"/>
</dbReference>
<dbReference type="CDD" id="cd05802">
    <property type="entry name" value="GlmM"/>
    <property type="match status" value="1"/>
</dbReference>
<sequence length="448" mass="48621">MGKYFGTDGVRGVANSELTPELAFKIGRFGGYVLTKDKNRPKVLIGRDTRISGHMLEGALVAGLLSIGAEVMRLGVISTPGVAYLTKALGAEAGIMISASHNPVQDNGIKFFGPDGFKLSDEQEEEIEALLDQEEDNLPRPIGSDLGQVSDYFEGVQKYLQYLKQTVDEEFTGLHIALDCAHGATSSLATHLFADLDADVSTIGASPNGLNINDGVGSTHPETLAEFVKEKEADIGLAFDGDGDRLIAIDENGKIVDGDQIMFICAKYLKEQGMLYGDTVVSTVMSNLGFYKALEANGLKSVQTAVGDRYVVEAMKKNNYNLGGEQSGHIIFLDYNTTGDGLLTAIQLVNIMKTKGKKLSELASEMKKFPQLLINVKVQDKQAVMENEKVKAVIEEVEKEMNGNGRILVRPSGTEPLVRVMAEAPTEDECQRYVKKIEEVIKAEMGVE</sequence>
<proteinExistence type="inferred from homology"/>
<feature type="binding site" description="via phosphate group" evidence="9">
    <location>
        <position position="100"/>
    </location>
    <ligand>
        <name>Mg(2+)</name>
        <dbReference type="ChEBI" id="CHEBI:18420"/>
    </ligand>
</feature>
<evidence type="ECO:0000313" key="16">
    <source>
        <dbReference type="EMBL" id="ASS89863.1"/>
    </source>
</evidence>
<dbReference type="InterPro" id="IPR050060">
    <property type="entry name" value="Phosphoglucosamine_mutase"/>
</dbReference>
<keyword evidence="3 9" id="KW-0479">Metal-binding</keyword>
<dbReference type="GO" id="GO:0006048">
    <property type="term" value="P:UDP-N-acetylglucosamine biosynthetic process"/>
    <property type="evidence" value="ECO:0007669"/>
    <property type="project" value="TreeGrafter"/>
</dbReference>
<dbReference type="AlphaFoldDB" id="A0A223E3R6"/>
<feature type="binding site" evidence="9">
    <location>
        <position position="240"/>
    </location>
    <ligand>
        <name>Mg(2+)</name>
        <dbReference type="ChEBI" id="CHEBI:18420"/>
    </ligand>
</feature>
<feature type="domain" description="Alpha-D-phosphohexomutase alpha/beta/alpha" evidence="13">
    <location>
        <begin position="3"/>
        <end position="136"/>
    </location>
</feature>
<dbReference type="HAMAP" id="MF_01554_B">
    <property type="entry name" value="GlmM_B"/>
    <property type="match status" value="1"/>
</dbReference>
<dbReference type="FunFam" id="3.30.310.50:FF:000001">
    <property type="entry name" value="Phosphoglucosamine mutase"/>
    <property type="match status" value="1"/>
</dbReference>
<reference evidence="16 17" key="1">
    <citation type="submission" date="2016-10" db="EMBL/GenBank/DDBJ databases">
        <title>The whole genome sequencing and assembly of Aeribacillus pallidus KCTC3564 strain.</title>
        <authorList>
            <person name="Lee Y.-J."/>
            <person name="Park M.-K."/>
            <person name="Yi H."/>
            <person name="Bahn Y.-S."/>
            <person name="Kim J.F."/>
            <person name="Lee D.-W."/>
        </authorList>
    </citation>
    <scope>NUCLEOTIDE SEQUENCE [LARGE SCALE GENOMIC DNA]</scope>
    <source>
        <strain evidence="16 17">KCTC3564</strain>
    </source>
</reference>
<evidence type="ECO:0000259" key="12">
    <source>
        <dbReference type="Pfam" id="PF00408"/>
    </source>
</evidence>
<feature type="domain" description="Alpha-D-phosphohexomutase alpha/beta/alpha" evidence="15">
    <location>
        <begin position="257"/>
        <end position="369"/>
    </location>
</feature>
<name>A0A223E3R6_9BACI</name>
<dbReference type="PROSITE" id="PS00710">
    <property type="entry name" value="PGM_PMM"/>
    <property type="match status" value="1"/>
</dbReference>
<dbReference type="SUPFAM" id="SSF55957">
    <property type="entry name" value="Phosphoglucomutase, C-terminal domain"/>
    <property type="match status" value="1"/>
</dbReference>
<dbReference type="Pfam" id="PF02878">
    <property type="entry name" value="PGM_PMM_I"/>
    <property type="match status" value="1"/>
</dbReference>
<dbReference type="GO" id="GO:0004615">
    <property type="term" value="F:phosphomannomutase activity"/>
    <property type="evidence" value="ECO:0007669"/>
    <property type="project" value="TreeGrafter"/>
</dbReference>
<gene>
    <name evidence="9" type="primary">glmM</name>
    <name evidence="16" type="ORF">AP3564_06065</name>
</gene>